<dbReference type="SMART" id="SM00388">
    <property type="entry name" value="HisKA"/>
    <property type="match status" value="1"/>
</dbReference>
<keyword evidence="6" id="KW-0812">Transmembrane</keyword>
<dbReference type="PROSITE" id="PS50109">
    <property type="entry name" value="HIS_KIN"/>
    <property type="match status" value="1"/>
</dbReference>
<feature type="transmembrane region" description="Helical" evidence="6">
    <location>
        <begin position="52"/>
        <end position="69"/>
    </location>
</feature>
<dbReference type="PRINTS" id="PR00344">
    <property type="entry name" value="BCTRLSENSOR"/>
</dbReference>
<dbReference type="Gene3D" id="3.40.50.2300">
    <property type="match status" value="1"/>
</dbReference>
<keyword evidence="6" id="KW-0472">Membrane</keyword>
<keyword evidence="4" id="KW-0902">Two-component regulatory system</keyword>
<dbReference type="SUPFAM" id="SSF55874">
    <property type="entry name" value="ATPase domain of HSP90 chaperone/DNA topoisomerase II/histidine kinase"/>
    <property type="match status" value="1"/>
</dbReference>
<dbReference type="eggNOG" id="COG2205">
    <property type="taxonomic scope" value="Bacteria"/>
</dbReference>
<keyword evidence="6" id="KW-1133">Transmembrane helix</keyword>
<dbReference type="Pfam" id="PF00512">
    <property type="entry name" value="HisKA"/>
    <property type="match status" value="1"/>
</dbReference>
<dbReference type="PROSITE" id="PS50110">
    <property type="entry name" value="RESPONSE_REGULATORY"/>
    <property type="match status" value="1"/>
</dbReference>
<dbReference type="STRING" id="366602.Caul_4725"/>
<dbReference type="SUPFAM" id="SSF52172">
    <property type="entry name" value="CheY-like"/>
    <property type="match status" value="1"/>
</dbReference>
<dbReference type="InterPro" id="IPR003661">
    <property type="entry name" value="HisK_dim/P_dom"/>
</dbReference>
<evidence type="ECO:0000259" key="8">
    <source>
        <dbReference type="PROSITE" id="PS50110"/>
    </source>
</evidence>
<evidence type="ECO:0000256" key="5">
    <source>
        <dbReference type="PROSITE-ProRule" id="PRU00169"/>
    </source>
</evidence>
<dbReference type="SUPFAM" id="SSF47384">
    <property type="entry name" value="Homodimeric domain of signal transducing histidine kinase"/>
    <property type="match status" value="1"/>
</dbReference>
<dbReference type="SMART" id="SM00387">
    <property type="entry name" value="HATPase_c"/>
    <property type="match status" value="1"/>
</dbReference>
<dbReference type="GO" id="GO:0000155">
    <property type="term" value="F:phosphorelay sensor kinase activity"/>
    <property type="evidence" value="ECO:0007669"/>
    <property type="project" value="InterPro"/>
</dbReference>
<keyword evidence="9" id="KW-0808">Transferase</keyword>
<feature type="transmembrane region" description="Helical" evidence="6">
    <location>
        <begin position="170"/>
        <end position="186"/>
    </location>
</feature>
<dbReference type="KEGG" id="cak:Caul_4725"/>
<feature type="transmembrane region" description="Helical" evidence="6">
    <location>
        <begin position="122"/>
        <end position="140"/>
    </location>
</feature>
<dbReference type="InterPro" id="IPR004358">
    <property type="entry name" value="Sig_transdc_His_kin-like_C"/>
</dbReference>
<dbReference type="InterPro" id="IPR011006">
    <property type="entry name" value="CheY-like_superfamily"/>
</dbReference>
<evidence type="ECO:0000256" key="3">
    <source>
        <dbReference type="ARBA" id="ARBA00022553"/>
    </source>
</evidence>
<dbReference type="CDD" id="cd00082">
    <property type="entry name" value="HisKA"/>
    <property type="match status" value="1"/>
</dbReference>
<proteinExistence type="predicted"/>
<evidence type="ECO:0000256" key="4">
    <source>
        <dbReference type="ARBA" id="ARBA00023012"/>
    </source>
</evidence>
<dbReference type="CDD" id="cd17546">
    <property type="entry name" value="REC_hyHK_CKI1_RcsC-like"/>
    <property type="match status" value="1"/>
</dbReference>
<dbReference type="PANTHER" id="PTHR45339">
    <property type="entry name" value="HYBRID SIGNAL TRANSDUCTION HISTIDINE KINASE J"/>
    <property type="match status" value="1"/>
</dbReference>
<organism evidence="9">
    <name type="scientific">Caulobacter sp. (strain K31)</name>
    <dbReference type="NCBI Taxonomy" id="366602"/>
    <lineage>
        <taxon>Bacteria</taxon>
        <taxon>Pseudomonadati</taxon>
        <taxon>Pseudomonadota</taxon>
        <taxon>Alphaproteobacteria</taxon>
        <taxon>Caulobacterales</taxon>
        <taxon>Caulobacteraceae</taxon>
        <taxon>Caulobacter</taxon>
    </lineage>
</organism>
<dbReference type="Gene3D" id="1.10.287.130">
    <property type="match status" value="1"/>
</dbReference>
<dbReference type="EMBL" id="CP000927">
    <property type="protein sequence ID" value="ABZ73845.1"/>
    <property type="molecule type" value="Genomic_DNA"/>
</dbReference>
<dbReference type="CDD" id="cd16922">
    <property type="entry name" value="HATPase_EvgS-ArcB-TorS-like"/>
    <property type="match status" value="1"/>
</dbReference>
<protein>
    <recommendedName>
        <fullName evidence="2">histidine kinase</fullName>
        <ecNumber evidence="2">2.7.13.3</ecNumber>
    </recommendedName>
</protein>
<dbReference type="InterPro" id="IPR003594">
    <property type="entry name" value="HATPase_dom"/>
</dbReference>
<accession>B0T323</accession>
<evidence type="ECO:0000256" key="1">
    <source>
        <dbReference type="ARBA" id="ARBA00000085"/>
    </source>
</evidence>
<keyword evidence="3 5" id="KW-0597">Phosphoprotein</keyword>
<feature type="domain" description="Response regulatory" evidence="8">
    <location>
        <begin position="493"/>
        <end position="612"/>
    </location>
</feature>
<evidence type="ECO:0000256" key="6">
    <source>
        <dbReference type="SAM" id="Phobius"/>
    </source>
</evidence>
<dbReference type="Pfam" id="PF00072">
    <property type="entry name" value="Response_reg"/>
    <property type="match status" value="1"/>
</dbReference>
<feature type="transmembrane region" description="Helical" evidence="6">
    <location>
        <begin position="27"/>
        <end position="45"/>
    </location>
</feature>
<dbReference type="FunFam" id="3.30.565.10:FF:000010">
    <property type="entry name" value="Sensor histidine kinase RcsC"/>
    <property type="match status" value="1"/>
</dbReference>
<feature type="transmembrane region" description="Helical" evidence="6">
    <location>
        <begin position="89"/>
        <end position="110"/>
    </location>
</feature>
<dbReference type="OrthoDB" id="9801651at2"/>
<dbReference type="InterPro" id="IPR001789">
    <property type="entry name" value="Sig_transdc_resp-reg_receiver"/>
</dbReference>
<dbReference type="EC" id="2.7.13.3" evidence="2"/>
<dbReference type="Pfam" id="PF02518">
    <property type="entry name" value="HATPase_c"/>
    <property type="match status" value="1"/>
</dbReference>
<keyword evidence="9" id="KW-0418">Kinase</keyword>
<dbReference type="HOGENOM" id="CLU_000445_114_75_5"/>
<dbReference type="AlphaFoldDB" id="B0T323"/>
<dbReference type="PANTHER" id="PTHR45339:SF1">
    <property type="entry name" value="HYBRID SIGNAL TRANSDUCTION HISTIDINE KINASE J"/>
    <property type="match status" value="1"/>
</dbReference>
<dbReference type="InterPro" id="IPR036890">
    <property type="entry name" value="HATPase_C_sf"/>
</dbReference>
<evidence type="ECO:0000259" key="7">
    <source>
        <dbReference type="PROSITE" id="PS50109"/>
    </source>
</evidence>
<dbReference type="Gene3D" id="3.30.565.10">
    <property type="entry name" value="Histidine kinase-like ATPase, C-terminal domain"/>
    <property type="match status" value="1"/>
</dbReference>
<reference evidence="9" key="1">
    <citation type="submission" date="2008-01" db="EMBL/GenBank/DDBJ databases">
        <title>Complete sequence of chromosome of Caulobacter sp. K31.</title>
        <authorList>
            <consortium name="US DOE Joint Genome Institute"/>
            <person name="Copeland A."/>
            <person name="Lucas S."/>
            <person name="Lapidus A."/>
            <person name="Barry K."/>
            <person name="Glavina del Rio T."/>
            <person name="Dalin E."/>
            <person name="Tice H."/>
            <person name="Pitluck S."/>
            <person name="Bruce D."/>
            <person name="Goodwin L."/>
            <person name="Thompson L.S."/>
            <person name="Brettin T."/>
            <person name="Detter J.C."/>
            <person name="Han C."/>
            <person name="Schmutz J."/>
            <person name="Larimer F."/>
            <person name="Land M."/>
            <person name="Hauser L."/>
            <person name="Kyrpides N."/>
            <person name="Kim E."/>
            <person name="Stephens C."/>
            <person name="Richardson P."/>
        </authorList>
    </citation>
    <scope>NUCLEOTIDE SEQUENCE [LARGE SCALE GENOMIC DNA]</scope>
    <source>
        <strain evidence="9">K31</strain>
    </source>
</reference>
<dbReference type="InterPro" id="IPR036097">
    <property type="entry name" value="HisK_dim/P_sf"/>
</dbReference>
<sequence>MQLGERDDRLRSDPIRLALLGHAHRNALATMAVQAAAAIGVCLVAQPVERPFRLMWLAVVLALLAVRLFTDRLLGAALGGRLMADRLLLLARVHSLGLILSAGLWALLACVRIPQDSVSARYVLIIVLSALAGGAVGVLSPLKWTGRIYVSLILLPASLTLILNRGVDATLGVLGVIFWIVMIVGHRNNHALLVDALRLRDENRELLADVARRNHATLRLNHDLESSVRARTIELERMTEEAKVANRAKSQFLATVSHEMRTPLNAILGEGQLLAREALTPSQRSRLQVIDTASRAMRHLIDDVLDISQIEAGALRLRPKVFALATLVDDIQQIYRPLAEGRGLSLTVSLQPETAPFRRGDPDRLRQIVGNLIANALKFTRQGGVTVKIGGDDEQLTVSVSDTGIGIDAKDHETIFQRFVQVDSSSTREAGGIGLGLAICRELSEQMGGSLKVISARGIGARFDFSAPIPCVLASAPLAVAEDAVSDDGAPGSVLVVDDNPVNRRILAALMEPFGVECGFATSGKEAVEAWRRQPWDAIFMDVHMPDMDGVEASRTIRAEEIVAGRGRTPIVAVTASVLTHEVEAYRQAGMDDVLPKPVDASALASMLSRCAAA</sequence>
<dbReference type="SMART" id="SM00448">
    <property type="entry name" value="REC"/>
    <property type="match status" value="1"/>
</dbReference>
<evidence type="ECO:0000256" key="2">
    <source>
        <dbReference type="ARBA" id="ARBA00012438"/>
    </source>
</evidence>
<feature type="modified residue" description="4-aspartylphosphate" evidence="5">
    <location>
        <position position="542"/>
    </location>
</feature>
<dbReference type="InterPro" id="IPR005467">
    <property type="entry name" value="His_kinase_dom"/>
</dbReference>
<evidence type="ECO:0000313" key="9">
    <source>
        <dbReference type="EMBL" id="ABZ73845.1"/>
    </source>
</evidence>
<gene>
    <name evidence="9" type="ordered locus">Caul_4725</name>
</gene>
<name>B0T323_CAUSK</name>
<comment type="catalytic activity">
    <reaction evidence="1">
        <text>ATP + protein L-histidine = ADP + protein N-phospho-L-histidine.</text>
        <dbReference type="EC" id="2.7.13.3"/>
    </reaction>
</comment>
<feature type="domain" description="Histidine kinase" evidence="7">
    <location>
        <begin position="255"/>
        <end position="471"/>
    </location>
</feature>